<evidence type="ECO:0000256" key="1">
    <source>
        <dbReference type="ARBA" id="ARBA00012105"/>
    </source>
</evidence>
<name>A0A2M8LDH7_9BACT</name>
<evidence type="ECO:0000313" key="9">
    <source>
        <dbReference type="EMBL" id="PJE75500.1"/>
    </source>
</evidence>
<keyword evidence="6" id="KW-0067">ATP-binding</keyword>
<dbReference type="SUPFAM" id="SSF82114">
    <property type="entry name" value="Riboflavin kinase-like"/>
    <property type="match status" value="1"/>
</dbReference>
<dbReference type="EC" id="2.7.1.26" evidence="1"/>
<comment type="catalytic activity">
    <reaction evidence="7">
        <text>riboflavin + ATP = FMN + ADP + H(+)</text>
        <dbReference type="Rhea" id="RHEA:14357"/>
        <dbReference type="ChEBI" id="CHEBI:15378"/>
        <dbReference type="ChEBI" id="CHEBI:30616"/>
        <dbReference type="ChEBI" id="CHEBI:57986"/>
        <dbReference type="ChEBI" id="CHEBI:58210"/>
        <dbReference type="ChEBI" id="CHEBI:456216"/>
        <dbReference type="EC" id="2.7.1.26"/>
    </reaction>
</comment>
<dbReference type="PANTHER" id="PTHR22749:SF6">
    <property type="entry name" value="RIBOFLAVIN KINASE"/>
    <property type="match status" value="1"/>
</dbReference>
<keyword evidence="4" id="KW-0808">Transferase</keyword>
<keyword evidence="3" id="KW-0288">FMN</keyword>
<gene>
    <name evidence="9" type="ORF">COV04_04320</name>
</gene>
<evidence type="ECO:0000256" key="6">
    <source>
        <dbReference type="ARBA" id="ARBA00022840"/>
    </source>
</evidence>
<evidence type="ECO:0000313" key="10">
    <source>
        <dbReference type="Proteomes" id="UP000231152"/>
    </source>
</evidence>
<dbReference type="SMART" id="SM00904">
    <property type="entry name" value="Flavokinase"/>
    <property type="match status" value="1"/>
</dbReference>
<dbReference type="InterPro" id="IPR015865">
    <property type="entry name" value="Riboflavin_kinase_bac/euk"/>
</dbReference>
<dbReference type="GO" id="GO:0008531">
    <property type="term" value="F:riboflavin kinase activity"/>
    <property type="evidence" value="ECO:0007669"/>
    <property type="project" value="UniProtKB-EC"/>
</dbReference>
<dbReference type="AlphaFoldDB" id="A0A2M8LDH7"/>
<feature type="domain" description="Riboflavin kinase" evidence="8">
    <location>
        <begin position="7"/>
        <end position="122"/>
    </location>
</feature>
<dbReference type="InterPro" id="IPR023465">
    <property type="entry name" value="Riboflavin_kinase_dom_sf"/>
</dbReference>
<dbReference type="Proteomes" id="UP000231152">
    <property type="component" value="Unassembled WGS sequence"/>
</dbReference>
<reference evidence="9 10" key="1">
    <citation type="submission" date="2017-09" db="EMBL/GenBank/DDBJ databases">
        <title>Depth-based differentiation of microbial function through sediment-hosted aquifers and enrichment of novel symbionts in the deep terrestrial subsurface.</title>
        <authorList>
            <person name="Probst A.J."/>
            <person name="Ladd B."/>
            <person name="Jarett J.K."/>
            <person name="Geller-Mcgrath D.E."/>
            <person name="Sieber C.M."/>
            <person name="Emerson J.B."/>
            <person name="Anantharaman K."/>
            <person name="Thomas B.C."/>
            <person name="Malmstrom R."/>
            <person name="Stieglmeier M."/>
            <person name="Klingl A."/>
            <person name="Woyke T."/>
            <person name="Ryan C.M."/>
            <person name="Banfield J.F."/>
        </authorList>
    </citation>
    <scope>NUCLEOTIDE SEQUENCE [LARGE SCALE GENOMIC DNA]</scope>
    <source>
        <strain evidence="9">CG10_big_fil_rev_8_21_14_0_10_48_11</strain>
    </source>
</reference>
<proteinExistence type="predicted"/>
<sequence>MSYEQKSLGKLRGRVIHGDKVGRKLGYPTANLARHYFNRHPVNDGVYAGIATVNTRRYSAAVVIGVHDKVEVHLIGYRGNLYGTMLEVTLVKKLRVLSRYRSDDMLTLQIARDVERAKTTTLTHLGPYV</sequence>
<evidence type="ECO:0000256" key="7">
    <source>
        <dbReference type="ARBA" id="ARBA00047880"/>
    </source>
</evidence>
<dbReference type="PANTHER" id="PTHR22749">
    <property type="entry name" value="RIBOFLAVIN KINASE/FMN ADENYLYLTRANSFERASE"/>
    <property type="match status" value="1"/>
</dbReference>
<evidence type="ECO:0000256" key="3">
    <source>
        <dbReference type="ARBA" id="ARBA00022643"/>
    </source>
</evidence>
<dbReference type="GO" id="GO:0009398">
    <property type="term" value="P:FMN biosynthetic process"/>
    <property type="evidence" value="ECO:0007669"/>
    <property type="project" value="TreeGrafter"/>
</dbReference>
<dbReference type="Gene3D" id="2.40.30.30">
    <property type="entry name" value="Riboflavin kinase-like"/>
    <property type="match status" value="1"/>
</dbReference>
<accession>A0A2M8LDH7</accession>
<dbReference type="Pfam" id="PF01687">
    <property type="entry name" value="Flavokinase"/>
    <property type="match status" value="1"/>
</dbReference>
<protein>
    <recommendedName>
        <fullName evidence="1">riboflavin kinase</fullName>
        <ecNumber evidence="1">2.7.1.26</ecNumber>
    </recommendedName>
</protein>
<dbReference type="EMBL" id="PFET01000014">
    <property type="protein sequence ID" value="PJE75500.1"/>
    <property type="molecule type" value="Genomic_DNA"/>
</dbReference>
<evidence type="ECO:0000256" key="5">
    <source>
        <dbReference type="ARBA" id="ARBA00022741"/>
    </source>
</evidence>
<evidence type="ECO:0000256" key="2">
    <source>
        <dbReference type="ARBA" id="ARBA00022630"/>
    </source>
</evidence>
<dbReference type="InterPro" id="IPR023468">
    <property type="entry name" value="Riboflavin_kinase"/>
</dbReference>
<dbReference type="GO" id="GO:0009231">
    <property type="term" value="P:riboflavin biosynthetic process"/>
    <property type="evidence" value="ECO:0007669"/>
    <property type="project" value="InterPro"/>
</dbReference>
<evidence type="ECO:0000259" key="8">
    <source>
        <dbReference type="SMART" id="SM00904"/>
    </source>
</evidence>
<keyword evidence="5" id="KW-0547">Nucleotide-binding</keyword>
<dbReference type="GO" id="GO:0005524">
    <property type="term" value="F:ATP binding"/>
    <property type="evidence" value="ECO:0007669"/>
    <property type="project" value="UniProtKB-KW"/>
</dbReference>
<organism evidence="9 10">
    <name type="scientific">Candidatus Uhrbacteria bacterium CG10_big_fil_rev_8_21_14_0_10_48_11</name>
    <dbReference type="NCBI Taxonomy" id="1975037"/>
    <lineage>
        <taxon>Bacteria</taxon>
        <taxon>Candidatus Uhriibacteriota</taxon>
    </lineage>
</organism>
<evidence type="ECO:0000256" key="4">
    <source>
        <dbReference type="ARBA" id="ARBA00022679"/>
    </source>
</evidence>
<comment type="caution">
    <text evidence="9">The sequence shown here is derived from an EMBL/GenBank/DDBJ whole genome shotgun (WGS) entry which is preliminary data.</text>
</comment>
<keyword evidence="2" id="KW-0285">Flavoprotein</keyword>